<dbReference type="GO" id="GO:0005783">
    <property type="term" value="C:endoplasmic reticulum"/>
    <property type="evidence" value="ECO:0007669"/>
    <property type="project" value="TreeGrafter"/>
</dbReference>
<dbReference type="InterPro" id="IPR002123">
    <property type="entry name" value="Plipid/glycerol_acylTrfase"/>
</dbReference>
<dbReference type="eggNOG" id="KOG2848">
    <property type="taxonomic scope" value="Eukaryota"/>
</dbReference>
<keyword evidence="5" id="KW-0443">Lipid metabolism</keyword>
<dbReference type="GO" id="GO:0016020">
    <property type="term" value="C:membrane"/>
    <property type="evidence" value="ECO:0007669"/>
    <property type="project" value="InterPro"/>
</dbReference>
<keyword evidence="6" id="KW-1133">Transmembrane helix</keyword>
<sequence length="283" mass="31941">MTMLSGGGVTELFAAAILLLVFLYHVSNVFRYYFKFAVFIIASLGSATVFIPLMLWRPRSYRNALLPAWSERHLSKLLGIKFEMKGQENIVQDSGCVVLINHQSALDILVLAEIWPVMERCTVISKKEIFYLWPFGLACWLWGTIFIDRLNVEKAQNTINSTGDIIRKNKARLCMFPEGTRNGSATLLPFKKGAFHVAIASQTPIQPIIVSRYNFLDDRKKLFNSGYSIINILPPIPTAGMTKNDLEMLMEKTWNVMSEAYVKTTDQALAHSPTPVINGKKCN</sequence>
<feature type="transmembrane region" description="Helical" evidence="6">
    <location>
        <begin position="36"/>
        <end position="56"/>
    </location>
</feature>
<comment type="domain">
    <text evidence="5">The HXXXXD motif is essential for acyltransferase activity and may constitute the binding site for the phosphate moiety of the glycerol-3-phosphate.</text>
</comment>
<dbReference type="SUPFAM" id="SSF69593">
    <property type="entry name" value="Glycerol-3-phosphate (1)-acyltransferase"/>
    <property type="match status" value="1"/>
</dbReference>
<keyword evidence="4 5" id="KW-0012">Acyltransferase</keyword>
<comment type="catalytic activity">
    <reaction evidence="5">
        <text>a 1-acyl-sn-glycero-3-phosphate + an acyl-CoA = a 1,2-diacyl-sn-glycero-3-phosphate + CoA</text>
        <dbReference type="Rhea" id="RHEA:19709"/>
        <dbReference type="ChEBI" id="CHEBI:57287"/>
        <dbReference type="ChEBI" id="CHEBI:57970"/>
        <dbReference type="ChEBI" id="CHEBI:58342"/>
        <dbReference type="ChEBI" id="CHEBI:58608"/>
        <dbReference type="EC" id="2.3.1.51"/>
    </reaction>
</comment>
<feature type="domain" description="Phospholipid/glycerol acyltransferase" evidence="7">
    <location>
        <begin position="96"/>
        <end position="213"/>
    </location>
</feature>
<dbReference type="PANTHER" id="PTHR10434">
    <property type="entry name" value="1-ACYL-SN-GLYCEROL-3-PHOSPHATE ACYLTRANSFERASE"/>
    <property type="match status" value="1"/>
</dbReference>
<proteinExistence type="inferred from homology"/>
<dbReference type="OMA" id="WEMKWLG"/>
<keyword evidence="5" id="KW-0594">Phospholipid biosynthesis</keyword>
<keyword evidence="3 5" id="KW-0808">Transferase</keyword>
<dbReference type="OrthoDB" id="202234at2759"/>
<evidence type="ECO:0000256" key="5">
    <source>
        <dbReference type="RuleBase" id="RU361267"/>
    </source>
</evidence>
<evidence type="ECO:0000313" key="9">
    <source>
        <dbReference type="Proteomes" id="UP000027135"/>
    </source>
</evidence>
<evidence type="ECO:0000256" key="6">
    <source>
        <dbReference type="SAM" id="Phobius"/>
    </source>
</evidence>
<accession>A0A067R5P1</accession>
<keyword evidence="6" id="KW-0812">Transmembrane</keyword>
<dbReference type="InParanoid" id="A0A067R5P1"/>
<dbReference type="Pfam" id="PF01553">
    <property type="entry name" value="Acyltransferase"/>
    <property type="match status" value="1"/>
</dbReference>
<dbReference type="STRING" id="136037.A0A067R5P1"/>
<dbReference type="InterPro" id="IPR004552">
    <property type="entry name" value="AGP_acyltrans"/>
</dbReference>
<dbReference type="EMBL" id="KK852869">
    <property type="protein sequence ID" value="KDR14662.1"/>
    <property type="molecule type" value="Genomic_DNA"/>
</dbReference>
<comment type="pathway">
    <text evidence="1">Phospholipid metabolism; CDP-diacylglycerol biosynthesis; CDP-diacylglycerol from sn-glycerol 3-phosphate: step 2/3.</text>
</comment>
<evidence type="ECO:0000259" key="7">
    <source>
        <dbReference type="SMART" id="SM00563"/>
    </source>
</evidence>
<evidence type="ECO:0000256" key="1">
    <source>
        <dbReference type="ARBA" id="ARBA00004728"/>
    </source>
</evidence>
<dbReference type="AlphaFoldDB" id="A0A067R5P1"/>
<reference evidence="8 9" key="1">
    <citation type="journal article" date="2014" name="Nat. Commun.">
        <title>Molecular traces of alternative social organization in a termite genome.</title>
        <authorList>
            <person name="Terrapon N."/>
            <person name="Li C."/>
            <person name="Robertson H.M."/>
            <person name="Ji L."/>
            <person name="Meng X."/>
            <person name="Booth W."/>
            <person name="Chen Z."/>
            <person name="Childers C.P."/>
            <person name="Glastad K.M."/>
            <person name="Gokhale K."/>
            <person name="Gowin J."/>
            <person name="Gronenberg W."/>
            <person name="Hermansen R.A."/>
            <person name="Hu H."/>
            <person name="Hunt B.G."/>
            <person name="Huylmans A.K."/>
            <person name="Khalil S.M."/>
            <person name="Mitchell R.D."/>
            <person name="Munoz-Torres M.C."/>
            <person name="Mustard J.A."/>
            <person name="Pan H."/>
            <person name="Reese J.T."/>
            <person name="Scharf M.E."/>
            <person name="Sun F."/>
            <person name="Vogel H."/>
            <person name="Xiao J."/>
            <person name="Yang W."/>
            <person name="Yang Z."/>
            <person name="Yang Z."/>
            <person name="Zhou J."/>
            <person name="Zhu J."/>
            <person name="Brent C.S."/>
            <person name="Elsik C.G."/>
            <person name="Goodisman M.A."/>
            <person name="Liberles D.A."/>
            <person name="Roe R.M."/>
            <person name="Vargo E.L."/>
            <person name="Vilcinskas A."/>
            <person name="Wang J."/>
            <person name="Bornberg-Bauer E."/>
            <person name="Korb J."/>
            <person name="Zhang G."/>
            <person name="Liebig J."/>
        </authorList>
    </citation>
    <scope>NUCLEOTIDE SEQUENCE [LARGE SCALE GENOMIC DNA]</scope>
    <source>
        <tissue evidence="8">Whole organism</tissue>
    </source>
</reference>
<evidence type="ECO:0000256" key="4">
    <source>
        <dbReference type="ARBA" id="ARBA00023315"/>
    </source>
</evidence>
<keyword evidence="6" id="KW-0472">Membrane</keyword>
<gene>
    <name evidence="8" type="ORF">L798_10769</name>
</gene>
<dbReference type="NCBIfam" id="TIGR00530">
    <property type="entry name" value="AGP_acyltrn"/>
    <property type="match status" value="1"/>
</dbReference>
<evidence type="ECO:0000313" key="8">
    <source>
        <dbReference type="EMBL" id="KDR14662.1"/>
    </source>
</evidence>
<dbReference type="GO" id="GO:0003841">
    <property type="term" value="F:1-acylglycerol-3-phosphate O-acyltransferase activity"/>
    <property type="evidence" value="ECO:0007669"/>
    <property type="project" value="UniProtKB-UniRule"/>
</dbReference>
<organism evidence="8 9">
    <name type="scientific">Zootermopsis nevadensis</name>
    <name type="common">Dampwood termite</name>
    <dbReference type="NCBI Taxonomy" id="136037"/>
    <lineage>
        <taxon>Eukaryota</taxon>
        <taxon>Metazoa</taxon>
        <taxon>Ecdysozoa</taxon>
        <taxon>Arthropoda</taxon>
        <taxon>Hexapoda</taxon>
        <taxon>Insecta</taxon>
        <taxon>Pterygota</taxon>
        <taxon>Neoptera</taxon>
        <taxon>Polyneoptera</taxon>
        <taxon>Dictyoptera</taxon>
        <taxon>Blattodea</taxon>
        <taxon>Blattoidea</taxon>
        <taxon>Termitoidae</taxon>
        <taxon>Termopsidae</taxon>
        <taxon>Zootermopsis</taxon>
    </lineage>
</organism>
<dbReference type="GO" id="GO:0006654">
    <property type="term" value="P:phosphatidic acid biosynthetic process"/>
    <property type="evidence" value="ECO:0007669"/>
    <property type="project" value="TreeGrafter"/>
</dbReference>
<protein>
    <recommendedName>
        <fullName evidence="5">1-acyl-sn-glycerol-3-phosphate acyltransferase</fullName>
        <ecNumber evidence="5">2.3.1.51</ecNumber>
    </recommendedName>
</protein>
<dbReference type="PANTHER" id="PTHR10434:SF11">
    <property type="entry name" value="1-ACYL-SN-GLYCEROL-3-PHOSPHATE ACYLTRANSFERASE"/>
    <property type="match status" value="1"/>
</dbReference>
<keyword evidence="9" id="KW-1185">Reference proteome</keyword>
<comment type="similarity">
    <text evidence="2 5">Belongs to the 1-acyl-sn-glycerol-3-phosphate acyltransferase family.</text>
</comment>
<dbReference type="CDD" id="cd07989">
    <property type="entry name" value="LPLAT_AGPAT-like"/>
    <property type="match status" value="1"/>
</dbReference>
<dbReference type="SMART" id="SM00563">
    <property type="entry name" value="PlsC"/>
    <property type="match status" value="1"/>
</dbReference>
<keyword evidence="5" id="KW-0444">Lipid biosynthesis</keyword>
<keyword evidence="5" id="KW-1208">Phospholipid metabolism</keyword>
<dbReference type="Proteomes" id="UP000027135">
    <property type="component" value="Unassembled WGS sequence"/>
</dbReference>
<feature type="transmembrane region" description="Helical" evidence="6">
    <location>
        <begin position="12"/>
        <end position="30"/>
    </location>
</feature>
<dbReference type="EC" id="2.3.1.51" evidence="5"/>
<evidence type="ECO:0000256" key="3">
    <source>
        <dbReference type="ARBA" id="ARBA00022679"/>
    </source>
</evidence>
<name>A0A067R5P1_ZOONE</name>
<evidence type="ECO:0000256" key="2">
    <source>
        <dbReference type="ARBA" id="ARBA00008655"/>
    </source>
</evidence>